<accession>A0A150GII3</accession>
<sequence length="239" mass="25972">MMEGSSAFSQLPTELTELIARRLHPNEAATSFRLVNKAVAAQLRAPEHTVVRLSQPVPPHAFASHWLAPDATRGLNLDRRKLLLRLTAASGVVANLEVAVQAVGFDFAMEMRDLGAAAASAGSLDACRAVRLDGKLFRWAASSGSVELMAWLQERGCVWGDKALVGAAESGCEEAVEWLVERGCPLAGAKKAYGAAYRSGDLAMQRCLRWLDLAPGWSVRPVRPARHELRYLARWIAAM</sequence>
<dbReference type="GO" id="GO:0030149">
    <property type="term" value="P:sphingolipid catabolic process"/>
    <property type="evidence" value="ECO:0007669"/>
    <property type="project" value="TreeGrafter"/>
</dbReference>
<protein>
    <submittedName>
        <fullName evidence="1">Uncharacterized protein</fullName>
    </submittedName>
</protein>
<dbReference type="OrthoDB" id="547654at2759"/>
<dbReference type="Gene3D" id="1.25.40.20">
    <property type="entry name" value="Ankyrin repeat-containing domain"/>
    <property type="match status" value="1"/>
</dbReference>
<proteinExistence type="predicted"/>
<reference evidence="2" key="1">
    <citation type="journal article" date="2016" name="Nat. Commun.">
        <title>The Gonium pectorale genome demonstrates co-option of cell cycle regulation during the evolution of multicellularity.</title>
        <authorList>
            <person name="Hanschen E.R."/>
            <person name="Marriage T.N."/>
            <person name="Ferris P.J."/>
            <person name="Hamaji T."/>
            <person name="Toyoda A."/>
            <person name="Fujiyama A."/>
            <person name="Neme R."/>
            <person name="Noguchi H."/>
            <person name="Minakuchi Y."/>
            <person name="Suzuki M."/>
            <person name="Kawai-Toyooka H."/>
            <person name="Smith D.R."/>
            <person name="Sparks H."/>
            <person name="Anderson J."/>
            <person name="Bakaric R."/>
            <person name="Luria V."/>
            <person name="Karger A."/>
            <person name="Kirschner M.W."/>
            <person name="Durand P.M."/>
            <person name="Michod R.E."/>
            <person name="Nozaki H."/>
            <person name="Olson B.J."/>
        </authorList>
    </citation>
    <scope>NUCLEOTIDE SEQUENCE [LARGE SCALE GENOMIC DNA]</scope>
    <source>
        <strain evidence="2">NIES-2863</strain>
    </source>
</reference>
<dbReference type="GO" id="GO:0071944">
    <property type="term" value="C:cell periphery"/>
    <property type="evidence" value="ECO:0007669"/>
    <property type="project" value="TreeGrafter"/>
</dbReference>
<evidence type="ECO:0000313" key="2">
    <source>
        <dbReference type="Proteomes" id="UP000075714"/>
    </source>
</evidence>
<dbReference type="PANTHER" id="PTHR12393:SF6">
    <property type="entry name" value="SPHINGOMYELIN PHOSPHODIESTERASE 2"/>
    <property type="match status" value="1"/>
</dbReference>
<dbReference type="GO" id="GO:0005783">
    <property type="term" value="C:endoplasmic reticulum"/>
    <property type="evidence" value="ECO:0007669"/>
    <property type="project" value="TreeGrafter"/>
</dbReference>
<dbReference type="Proteomes" id="UP000075714">
    <property type="component" value="Unassembled WGS sequence"/>
</dbReference>
<gene>
    <name evidence="1" type="ORF">GPECTOR_20g479</name>
</gene>
<dbReference type="GO" id="GO:0046513">
    <property type="term" value="P:ceramide biosynthetic process"/>
    <property type="evidence" value="ECO:0007669"/>
    <property type="project" value="TreeGrafter"/>
</dbReference>
<comment type="caution">
    <text evidence="1">The sequence shown here is derived from an EMBL/GenBank/DDBJ whole genome shotgun (WGS) entry which is preliminary data.</text>
</comment>
<name>A0A150GII3_GONPE</name>
<evidence type="ECO:0000313" key="1">
    <source>
        <dbReference type="EMBL" id="KXZ49622.1"/>
    </source>
</evidence>
<keyword evidence="2" id="KW-1185">Reference proteome</keyword>
<dbReference type="GO" id="GO:0016020">
    <property type="term" value="C:membrane"/>
    <property type="evidence" value="ECO:0007669"/>
    <property type="project" value="TreeGrafter"/>
</dbReference>
<dbReference type="InterPro" id="IPR036770">
    <property type="entry name" value="Ankyrin_rpt-contain_sf"/>
</dbReference>
<dbReference type="EMBL" id="LSYV01000021">
    <property type="protein sequence ID" value="KXZ49622.1"/>
    <property type="molecule type" value="Genomic_DNA"/>
</dbReference>
<dbReference type="AlphaFoldDB" id="A0A150GII3"/>
<organism evidence="1 2">
    <name type="scientific">Gonium pectorale</name>
    <name type="common">Green alga</name>
    <dbReference type="NCBI Taxonomy" id="33097"/>
    <lineage>
        <taxon>Eukaryota</taxon>
        <taxon>Viridiplantae</taxon>
        <taxon>Chlorophyta</taxon>
        <taxon>core chlorophytes</taxon>
        <taxon>Chlorophyceae</taxon>
        <taxon>CS clade</taxon>
        <taxon>Chlamydomonadales</taxon>
        <taxon>Volvocaceae</taxon>
        <taxon>Gonium</taxon>
    </lineage>
</organism>
<dbReference type="SUPFAM" id="SSF140860">
    <property type="entry name" value="Pseudo ankyrin repeat-like"/>
    <property type="match status" value="1"/>
</dbReference>
<dbReference type="GO" id="GO:0004620">
    <property type="term" value="F:phospholipase activity"/>
    <property type="evidence" value="ECO:0007669"/>
    <property type="project" value="TreeGrafter"/>
</dbReference>
<dbReference type="PANTHER" id="PTHR12393">
    <property type="entry name" value="SPHINGOMYELIN PHOSPHODIESTERASE RELATED"/>
    <property type="match status" value="1"/>
</dbReference>